<dbReference type="InterPro" id="IPR043129">
    <property type="entry name" value="ATPase_NBD"/>
</dbReference>
<dbReference type="AlphaFoldDB" id="A0A7M2X2Q4"/>
<dbReference type="Pfam" id="PF11104">
    <property type="entry name" value="PilM_2"/>
    <property type="match status" value="1"/>
</dbReference>
<dbReference type="Gene3D" id="3.30.420.40">
    <property type="match status" value="2"/>
</dbReference>
<sequence length="366" mass="37706">MFASFFTTLGGLPGRAAARLAIGVDVGTKSIKAVQVERGANGIAKVVAAMCRPRGAIGPLTADEVVGLADAVRQAGFVGSSAVFAAPPADAIISTIELPPRSSNAPLDQLARMEMARNTRIAPDSFELAWWEMPPGARNSRGTHAMAVAVPHAKADSLLDTVEPGGFDVAALDLEPTALSRACATALSPTGITAILDLGNGPATLTLVHGRTITFNRRLPEVAAGALQEELCRRLAIEADVAEFLLAEIGVGTGPRAQSGDADDAVELPDEGRREVNGFVDAMTKELALSFDYAGHLYPDAPVSRLLLTGGGAAMAGLVEKLSAALSVEVRRVAPATLVTCDPGLLSVCSSPAMTLALGLAMREPA</sequence>
<dbReference type="RefSeq" id="WP_206295373.1">
    <property type="nucleotide sequence ID" value="NZ_CP063458.1"/>
</dbReference>
<dbReference type="PANTHER" id="PTHR32432">
    <property type="entry name" value="CELL DIVISION PROTEIN FTSA-RELATED"/>
    <property type="match status" value="1"/>
</dbReference>
<dbReference type="Gene3D" id="3.30.1490.300">
    <property type="match status" value="1"/>
</dbReference>
<accession>A0A7M2X2Q4</accession>
<reference evidence="1 2" key="1">
    <citation type="submission" date="2020-10" db="EMBL/GenBank/DDBJ databases">
        <title>Wide distribution of Phycisphaera-like planctomycetes from WD2101 soil group in peatlands and genome analysis of the first cultivated representative.</title>
        <authorList>
            <person name="Dedysh S.N."/>
            <person name="Beletsky A.V."/>
            <person name="Ivanova A."/>
            <person name="Kulichevskaya I.S."/>
            <person name="Suzina N.E."/>
            <person name="Philippov D.A."/>
            <person name="Rakitin A.L."/>
            <person name="Mardanov A.V."/>
            <person name="Ravin N.V."/>
        </authorList>
    </citation>
    <scope>NUCLEOTIDE SEQUENCE [LARGE SCALE GENOMIC DNA]</scope>
    <source>
        <strain evidence="1 2">M1803</strain>
    </source>
</reference>
<proteinExistence type="predicted"/>
<gene>
    <name evidence="1" type="primary">pilM</name>
    <name evidence="1" type="ORF">IPV69_12105</name>
</gene>
<dbReference type="CDD" id="cd24049">
    <property type="entry name" value="ASKHA_NBD_PilM"/>
    <property type="match status" value="1"/>
</dbReference>
<evidence type="ECO:0000313" key="2">
    <source>
        <dbReference type="Proteomes" id="UP000593765"/>
    </source>
</evidence>
<name>A0A7M2X2Q4_9BACT</name>
<dbReference type="EMBL" id="CP063458">
    <property type="protein sequence ID" value="QOV92046.1"/>
    <property type="molecule type" value="Genomic_DNA"/>
</dbReference>
<evidence type="ECO:0000313" key="1">
    <source>
        <dbReference type="EMBL" id="QOV92046.1"/>
    </source>
</evidence>
<organism evidence="1 2">
    <name type="scientific">Humisphaera borealis</name>
    <dbReference type="NCBI Taxonomy" id="2807512"/>
    <lineage>
        <taxon>Bacteria</taxon>
        <taxon>Pseudomonadati</taxon>
        <taxon>Planctomycetota</taxon>
        <taxon>Phycisphaerae</taxon>
        <taxon>Tepidisphaerales</taxon>
        <taxon>Tepidisphaeraceae</taxon>
        <taxon>Humisphaera</taxon>
    </lineage>
</organism>
<dbReference type="KEGG" id="hbs:IPV69_12105"/>
<dbReference type="PANTHER" id="PTHR32432:SF3">
    <property type="entry name" value="ETHANOLAMINE UTILIZATION PROTEIN EUTJ"/>
    <property type="match status" value="1"/>
</dbReference>
<protein>
    <submittedName>
        <fullName evidence="1">Pilus assembly protein PilM</fullName>
    </submittedName>
</protein>
<dbReference type="Proteomes" id="UP000593765">
    <property type="component" value="Chromosome"/>
</dbReference>
<dbReference type="InterPro" id="IPR050696">
    <property type="entry name" value="FtsA/MreB"/>
</dbReference>
<dbReference type="InterPro" id="IPR005883">
    <property type="entry name" value="PilM"/>
</dbReference>
<dbReference type="SUPFAM" id="SSF53067">
    <property type="entry name" value="Actin-like ATPase domain"/>
    <property type="match status" value="1"/>
</dbReference>
<keyword evidence="2" id="KW-1185">Reference proteome</keyword>